<feature type="compositionally biased region" description="Polar residues" evidence="1">
    <location>
        <begin position="1"/>
        <end position="10"/>
    </location>
</feature>
<dbReference type="RefSeq" id="XP_051361047.1">
    <property type="nucleotide sequence ID" value="XM_051507847.1"/>
</dbReference>
<evidence type="ECO:0000256" key="1">
    <source>
        <dbReference type="SAM" id="MobiDB-lite"/>
    </source>
</evidence>
<keyword evidence="3" id="KW-1185">Reference proteome</keyword>
<dbReference type="GeneID" id="75826619"/>
<evidence type="ECO:0000313" key="2">
    <source>
        <dbReference type="EMBL" id="KAI6780191.1"/>
    </source>
</evidence>
<dbReference type="AlphaFoldDB" id="A0A9P9XYD7"/>
<reference evidence="2" key="1">
    <citation type="journal article" date="2021" name="J Fungi (Basel)">
        <title>Genomic and Metabolomic Analyses of the Marine Fungus Emericellopsis cladophorae: Insights into Saltwater Adaptability Mechanisms and Its Biosynthetic Potential.</title>
        <authorList>
            <person name="Goncalves M.F.M."/>
            <person name="Hilario S."/>
            <person name="Van de Peer Y."/>
            <person name="Esteves A.C."/>
            <person name="Alves A."/>
        </authorList>
    </citation>
    <scope>NUCLEOTIDE SEQUENCE</scope>
    <source>
        <strain evidence="2">MUM 19.33</strain>
    </source>
</reference>
<proteinExistence type="predicted"/>
<dbReference type="OrthoDB" id="5428737at2759"/>
<feature type="region of interest" description="Disordered" evidence="1">
    <location>
        <begin position="1"/>
        <end position="52"/>
    </location>
</feature>
<name>A0A9P9XYD7_9HYPO</name>
<reference evidence="2" key="2">
    <citation type="submission" date="2022-07" db="EMBL/GenBank/DDBJ databases">
        <authorList>
            <person name="Goncalves M.F.M."/>
            <person name="Hilario S."/>
            <person name="Van De Peer Y."/>
            <person name="Esteves A.C."/>
            <person name="Alves A."/>
        </authorList>
    </citation>
    <scope>NUCLEOTIDE SEQUENCE</scope>
    <source>
        <strain evidence="2">MUM 19.33</strain>
    </source>
</reference>
<dbReference type="Proteomes" id="UP001055219">
    <property type="component" value="Unassembled WGS sequence"/>
</dbReference>
<sequence>MSNDAPSSSAAPIRDSGDAIPSTNESPATGGQRLRDGRRQKKKTKKRKKRNEGLRKKLDFVTDLLKGLDTFVFAELSALYYMEYVEPNISSKLVLIIDADAPSSDF</sequence>
<dbReference type="EMBL" id="JAGIXG020000036">
    <property type="protein sequence ID" value="KAI6780191.1"/>
    <property type="molecule type" value="Genomic_DNA"/>
</dbReference>
<gene>
    <name evidence="2" type="ORF">J7T54_000097</name>
</gene>
<accession>A0A9P9XYD7</accession>
<organism evidence="2 3">
    <name type="scientific">Emericellopsis cladophorae</name>
    <dbReference type="NCBI Taxonomy" id="2686198"/>
    <lineage>
        <taxon>Eukaryota</taxon>
        <taxon>Fungi</taxon>
        <taxon>Dikarya</taxon>
        <taxon>Ascomycota</taxon>
        <taxon>Pezizomycotina</taxon>
        <taxon>Sordariomycetes</taxon>
        <taxon>Hypocreomycetidae</taxon>
        <taxon>Hypocreales</taxon>
        <taxon>Bionectriaceae</taxon>
        <taxon>Emericellopsis</taxon>
    </lineage>
</organism>
<feature type="compositionally biased region" description="Basic residues" evidence="1">
    <location>
        <begin position="36"/>
        <end position="50"/>
    </location>
</feature>
<evidence type="ECO:0000313" key="3">
    <source>
        <dbReference type="Proteomes" id="UP001055219"/>
    </source>
</evidence>
<protein>
    <submittedName>
        <fullName evidence="2">DUF1746-domain protein</fullName>
    </submittedName>
</protein>
<comment type="caution">
    <text evidence="2">The sequence shown here is derived from an EMBL/GenBank/DDBJ whole genome shotgun (WGS) entry which is preliminary data.</text>
</comment>